<name>A0A8S2AKJ2_ARAAE</name>
<organism evidence="6 7">
    <name type="scientific">Arabidopsis arenosa</name>
    <name type="common">Sand rock-cress</name>
    <name type="synonym">Cardaminopsis arenosa</name>
    <dbReference type="NCBI Taxonomy" id="38785"/>
    <lineage>
        <taxon>Eukaryota</taxon>
        <taxon>Viridiplantae</taxon>
        <taxon>Streptophyta</taxon>
        <taxon>Embryophyta</taxon>
        <taxon>Tracheophyta</taxon>
        <taxon>Spermatophyta</taxon>
        <taxon>Magnoliopsida</taxon>
        <taxon>eudicotyledons</taxon>
        <taxon>Gunneridae</taxon>
        <taxon>Pentapetalae</taxon>
        <taxon>rosids</taxon>
        <taxon>malvids</taxon>
        <taxon>Brassicales</taxon>
        <taxon>Brassicaceae</taxon>
        <taxon>Camelineae</taxon>
        <taxon>Arabidopsis</taxon>
    </lineage>
</organism>
<dbReference type="GO" id="GO:0006508">
    <property type="term" value="P:proteolysis"/>
    <property type="evidence" value="ECO:0007669"/>
    <property type="project" value="UniProtKB-KW"/>
</dbReference>
<gene>
    <name evidence="6" type="ORF">AARE701A_LOCUS12574</name>
</gene>
<feature type="domain" description="Peptidase C1A papain C-terminal" evidence="5">
    <location>
        <begin position="92"/>
        <end position="318"/>
    </location>
</feature>
<dbReference type="InterPro" id="IPR000668">
    <property type="entry name" value="Peptidase_C1A_C"/>
</dbReference>
<dbReference type="InterPro" id="IPR038765">
    <property type="entry name" value="Papain-like_cys_pep_sf"/>
</dbReference>
<keyword evidence="4" id="KW-0788">Thiol protease</keyword>
<proteinExistence type="inferred from homology"/>
<accession>A0A8S2AKJ2</accession>
<keyword evidence="7" id="KW-1185">Reference proteome</keyword>
<evidence type="ECO:0000256" key="2">
    <source>
        <dbReference type="ARBA" id="ARBA00022670"/>
    </source>
</evidence>
<dbReference type="Proteomes" id="UP000682877">
    <property type="component" value="Chromosome 5"/>
</dbReference>
<evidence type="ECO:0000256" key="4">
    <source>
        <dbReference type="ARBA" id="ARBA00022807"/>
    </source>
</evidence>
<comment type="similarity">
    <text evidence="1">Belongs to the peptidase C1 family.</text>
</comment>
<protein>
    <recommendedName>
        <fullName evidence="5">Peptidase C1A papain C-terminal domain-containing protein</fullName>
    </recommendedName>
</protein>
<dbReference type="Gene3D" id="3.90.70.10">
    <property type="entry name" value="Cysteine proteinases"/>
    <property type="match status" value="1"/>
</dbReference>
<dbReference type="SMART" id="SM00645">
    <property type="entry name" value="Pept_C1"/>
    <property type="match status" value="1"/>
</dbReference>
<keyword evidence="2" id="KW-0645">Protease</keyword>
<dbReference type="CDD" id="cd02619">
    <property type="entry name" value="Peptidase_C1"/>
    <property type="match status" value="1"/>
</dbReference>
<evidence type="ECO:0000259" key="5">
    <source>
        <dbReference type="SMART" id="SM00645"/>
    </source>
</evidence>
<dbReference type="SUPFAM" id="SSF54001">
    <property type="entry name" value="Cysteine proteinases"/>
    <property type="match status" value="1"/>
</dbReference>
<dbReference type="GO" id="GO:0008234">
    <property type="term" value="F:cysteine-type peptidase activity"/>
    <property type="evidence" value="ECO:0007669"/>
    <property type="project" value="UniProtKB-KW"/>
</dbReference>
<dbReference type="InterPro" id="IPR013128">
    <property type="entry name" value="Peptidase_C1A"/>
</dbReference>
<evidence type="ECO:0000256" key="1">
    <source>
        <dbReference type="ARBA" id="ARBA00008455"/>
    </source>
</evidence>
<reference evidence="6" key="1">
    <citation type="submission" date="2021-01" db="EMBL/GenBank/DDBJ databases">
        <authorList>
            <person name="Bezrukov I."/>
        </authorList>
    </citation>
    <scope>NUCLEOTIDE SEQUENCE</scope>
</reference>
<evidence type="ECO:0000313" key="6">
    <source>
        <dbReference type="EMBL" id="CAE6075131.1"/>
    </source>
</evidence>
<dbReference type="Pfam" id="PF00112">
    <property type="entry name" value="Peptidase_C1"/>
    <property type="match status" value="1"/>
</dbReference>
<dbReference type="PANTHER" id="PTHR12411">
    <property type="entry name" value="CYSTEINE PROTEASE FAMILY C1-RELATED"/>
    <property type="match status" value="1"/>
</dbReference>
<dbReference type="EMBL" id="LR999455">
    <property type="protein sequence ID" value="CAE6075131.1"/>
    <property type="molecule type" value="Genomic_DNA"/>
</dbReference>
<dbReference type="AlphaFoldDB" id="A0A8S2AKJ2"/>
<evidence type="ECO:0000313" key="7">
    <source>
        <dbReference type="Proteomes" id="UP000682877"/>
    </source>
</evidence>
<sequence length="355" mass="40898">MEENREATTETKFLPIEVEILYESDQLFTDLKKIEQYIPLSLFMEILEMRPDGKFEILKVKNKLVLQPNVKAGETIDVVYTRFRKHRVVPEDTKKADWRVYYGPVKDQGKHEICWTVVAAELVTAIRWIKGRENGTEYSYQELVDFVFPEKGKLNGKEDHFCYKLSIVKALRYIVQHGIQKAEDRPFDGCKEFPPPRVLLHPDLGYIGAVKSLTLEEALIRLQTQPIGAAMPIFRPDYDDIKGGIYSGPMPRDSMFCGMHAVSITGAGTDDETGESFMYVRSSHGVRLGKDGYFRVSIDVMLLRTGEGYQEHEANYFTNPTPLLVRFCVPELLEEDEEKKIKEKTAEKIRKMVQR</sequence>
<evidence type="ECO:0000256" key="3">
    <source>
        <dbReference type="ARBA" id="ARBA00022801"/>
    </source>
</evidence>
<keyword evidence="3" id="KW-0378">Hydrolase</keyword>